<dbReference type="Proteomes" id="UP000265520">
    <property type="component" value="Unassembled WGS sequence"/>
</dbReference>
<dbReference type="AlphaFoldDB" id="A0A392R6M5"/>
<feature type="non-terminal residue" evidence="1">
    <location>
        <position position="131"/>
    </location>
</feature>
<proteinExistence type="predicted"/>
<organism evidence="1 2">
    <name type="scientific">Trifolium medium</name>
    <dbReference type="NCBI Taxonomy" id="97028"/>
    <lineage>
        <taxon>Eukaryota</taxon>
        <taxon>Viridiplantae</taxon>
        <taxon>Streptophyta</taxon>
        <taxon>Embryophyta</taxon>
        <taxon>Tracheophyta</taxon>
        <taxon>Spermatophyta</taxon>
        <taxon>Magnoliopsida</taxon>
        <taxon>eudicotyledons</taxon>
        <taxon>Gunneridae</taxon>
        <taxon>Pentapetalae</taxon>
        <taxon>rosids</taxon>
        <taxon>fabids</taxon>
        <taxon>Fabales</taxon>
        <taxon>Fabaceae</taxon>
        <taxon>Papilionoideae</taxon>
        <taxon>50 kb inversion clade</taxon>
        <taxon>NPAAA clade</taxon>
        <taxon>Hologalegina</taxon>
        <taxon>IRL clade</taxon>
        <taxon>Trifolieae</taxon>
        <taxon>Trifolium</taxon>
    </lineage>
</organism>
<dbReference type="EMBL" id="LXQA010187136">
    <property type="protein sequence ID" value="MCI31440.1"/>
    <property type="molecule type" value="Genomic_DNA"/>
</dbReference>
<keyword evidence="2" id="KW-1185">Reference proteome</keyword>
<sequence length="131" mass="15380">MEEVWAMKKDLPDFTGINPVAWIVRAERFFEKNEIPSCDKLQWVFMSMEGEEAMCWFYYWCEENPDANWESFSMALIKKFGALSERSTSNLTLQNQESESKLLKVTETSHEPNNKENSMMKVIETFVEDGN</sequence>
<reference evidence="1 2" key="1">
    <citation type="journal article" date="2018" name="Front. Plant Sci.">
        <title>Red Clover (Trifolium pratense) and Zigzag Clover (T. medium) - A Picture of Genomic Similarities and Differences.</title>
        <authorList>
            <person name="Dluhosova J."/>
            <person name="Istvanek J."/>
            <person name="Nedelnik J."/>
            <person name="Repkova J."/>
        </authorList>
    </citation>
    <scope>NUCLEOTIDE SEQUENCE [LARGE SCALE GENOMIC DNA]</scope>
    <source>
        <strain evidence="2">cv. 10/8</strain>
        <tissue evidence="1">Leaf</tissue>
    </source>
</reference>
<evidence type="ECO:0000313" key="1">
    <source>
        <dbReference type="EMBL" id="MCI31440.1"/>
    </source>
</evidence>
<name>A0A392R6M5_9FABA</name>
<evidence type="ECO:0000313" key="2">
    <source>
        <dbReference type="Proteomes" id="UP000265520"/>
    </source>
</evidence>
<accession>A0A392R6M5</accession>
<protein>
    <submittedName>
        <fullName evidence="1">Neurobeachin-like protein</fullName>
    </submittedName>
</protein>
<comment type="caution">
    <text evidence="1">The sequence shown here is derived from an EMBL/GenBank/DDBJ whole genome shotgun (WGS) entry which is preliminary data.</text>
</comment>